<dbReference type="AlphaFoldDB" id="A0A3M7TX25"/>
<dbReference type="InterPro" id="IPR050773">
    <property type="entry name" value="CbxX/CfxQ_RuBisCO_ESX"/>
</dbReference>
<feature type="region of interest" description="Disordered" evidence="4">
    <location>
        <begin position="1"/>
        <end position="22"/>
    </location>
</feature>
<evidence type="ECO:0000259" key="5">
    <source>
        <dbReference type="SMART" id="SM00382"/>
    </source>
</evidence>
<dbReference type="Gene3D" id="3.40.50.300">
    <property type="entry name" value="P-loop containing nucleotide triphosphate hydrolases"/>
    <property type="match status" value="2"/>
</dbReference>
<feature type="domain" description="AAA+ ATPase" evidence="5">
    <location>
        <begin position="293"/>
        <end position="437"/>
    </location>
</feature>
<dbReference type="Gene3D" id="1.10.8.60">
    <property type="match status" value="1"/>
</dbReference>
<dbReference type="InterPro" id="IPR000641">
    <property type="entry name" value="CbxX/CfxQ"/>
</dbReference>
<keyword evidence="3" id="KW-0067">ATP-binding</keyword>
<dbReference type="GO" id="GO:0005524">
    <property type="term" value="F:ATP binding"/>
    <property type="evidence" value="ECO:0007669"/>
    <property type="project" value="UniProtKB-KW"/>
</dbReference>
<dbReference type="InterPro" id="IPR041627">
    <property type="entry name" value="AAA_lid_6"/>
</dbReference>
<dbReference type="Proteomes" id="UP000278746">
    <property type="component" value="Unassembled WGS sequence"/>
</dbReference>
<dbReference type="EMBL" id="RHIB01000001">
    <property type="protein sequence ID" value="RNA69452.1"/>
    <property type="molecule type" value="Genomic_DNA"/>
</dbReference>
<gene>
    <name evidence="6" type="ORF">EBO34_05815</name>
</gene>
<dbReference type="SMART" id="SM00382">
    <property type="entry name" value="AAA"/>
    <property type="match status" value="2"/>
</dbReference>
<dbReference type="PANTHER" id="PTHR43392">
    <property type="entry name" value="AAA-TYPE ATPASE FAMILY PROTEIN / ANKYRIN REPEAT FAMILY PROTEIN"/>
    <property type="match status" value="1"/>
</dbReference>
<evidence type="ECO:0000313" key="6">
    <source>
        <dbReference type="EMBL" id="RNA69452.1"/>
    </source>
</evidence>
<dbReference type="Pfam" id="PF17866">
    <property type="entry name" value="AAA_lid_6"/>
    <property type="match status" value="2"/>
</dbReference>
<dbReference type="Pfam" id="PF00004">
    <property type="entry name" value="AAA"/>
    <property type="match status" value="2"/>
</dbReference>
<sequence length="797" mass="89883">MSERKRGKNMERERTNRPTIDESIERLLHKPEAQLKETEIIRLIQVVTENADDDHGTLYTSEQRLAYLYILAGKARFHRKQKEDEKVARWAEDARNLLPEDKHTASLMRDLDYSSLLTDLFNQTFPKIRETDHSHAKKAVVEQYLAMAGSFLAKEQELSSRAARLDENAQRVSDYDAYAFSGNVSQLLASLREACERLQESALAFKASISGIYHSKEHLARVKEAVAELEALVIKWQSVQEDSLKKGEEPSALKDLHTMVGLETVKERVRNYYRYLVYQKERKEQGFHFQDEQSLNMILTGNPGTGKTTIARLLARIYHELGVLPRKDVIEVDRSHLVGSYVGQTEEKTMAVIKDAVGGVLFVDEAYSLKREGAGGNDYGQTAVDTLVSAMTSGEYAGKFAVILAGYPEEMRRFLWSNPGLRSRFPESNHIHLPDYSVDELLEIGEHVALDNDFSLTEEALPALQKRIEQEQVDESFGNARTAKNIVLNAIFTKGSNAAERGSFTKSDFTVLDKNDFLVDEDGEPDDKKAEERLQELIGLNEVKKEVKTLASFVIVQAMRRENGLPEVPVQLHSLFTGNPGTGKTTVAKIFSEILHELDLLKRGHLVVTGRSDLVSGYVGQTAEKTKKKIREALGGVLFIDEAYSLLSGGTQDYGKEAIDTLVDEMTKHNDNLVVILAGYPEPMKALLNSNPGLSSRFKKSIVFADYSSDEMFSILMYYVDQFGYRIDKDTGHYLKGQIERNKPSGNGRAMKDAVEDAIQHHSYRIMEQEQNFQNAETDLTTLIPDDFKTLVNKRSS</sequence>
<dbReference type="InterPro" id="IPR027417">
    <property type="entry name" value="P-loop_NTPase"/>
</dbReference>
<dbReference type="OrthoDB" id="9806903at2"/>
<name>A0A3M7TX25_9BACI</name>
<accession>A0A3M7TX25</accession>
<dbReference type="PANTHER" id="PTHR43392:SF2">
    <property type="entry name" value="AAA-TYPE ATPASE FAMILY PROTEIN _ ANKYRIN REPEAT FAMILY PROTEIN"/>
    <property type="match status" value="1"/>
</dbReference>
<keyword evidence="2" id="KW-0547">Nucleotide-binding</keyword>
<evidence type="ECO:0000256" key="2">
    <source>
        <dbReference type="ARBA" id="ARBA00022741"/>
    </source>
</evidence>
<evidence type="ECO:0000313" key="7">
    <source>
        <dbReference type="Proteomes" id="UP000278746"/>
    </source>
</evidence>
<evidence type="ECO:0000256" key="1">
    <source>
        <dbReference type="ARBA" id="ARBA00010378"/>
    </source>
</evidence>
<dbReference type="CDD" id="cd00009">
    <property type="entry name" value="AAA"/>
    <property type="match status" value="1"/>
</dbReference>
<comment type="caution">
    <text evidence="6">The sequence shown here is derived from an EMBL/GenBank/DDBJ whole genome shotgun (WGS) entry which is preliminary data.</text>
</comment>
<dbReference type="FunFam" id="3.40.50.300:FF:000216">
    <property type="entry name" value="Type VII secretion ATPase EccA"/>
    <property type="match status" value="2"/>
</dbReference>
<evidence type="ECO:0000256" key="4">
    <source>
        <dbReference type="SAM" id="MobiDB-lite"/>
    </source>
</evidence>
<organism evidence="6 7">
    <name type="scientific">Alteribacter keqinensis</name>
    <dbReference type="NCBI Taxonomy" id="2483800"/>
    <lineage>
        <taxon>Bacteria</taxon>
        <taxon>Bacillati</taxon>
        <taxon>Bacillota</taxon>
        <taxon>Bacilli</taxon>
        <taxon>Bacillales</taxon>
        <taxon>Bacillaceae</taxon>
        <taxon>Alteribacter</taxon>
    </lineage>
</organism>
<protein>
    <submittedName>
        <fullName evidence="6">AAA family ATPase</fullName>
    </submittedName>
</protein>
<comment type="similarity">
    <text evidence="1">Belongs to the CbxX/CfxQ family.</text>
</comment>
<proteinExistence type="inferred from homology"/>
<dbReference type="InterPro" id="IPR003959">
    <property type="entry name" value="ATPase_AAA_core"/>
</dbReference>
<keyword evidence="7" id="KW-1185">Reference proteome</keyword>
<dbReference type="SUPFAM" id="SSF52540">
    <property type="entry name" value="P-loop containing nucleoside triphosphate hydrolases"/>
    <property type="match status" value="2"/>
</dbReference>
<feature type="domain" description="AAA+ ATPase" evidence="5">
    <location>
        <begin position="570"/>
        <end position="708"/>
    </location>
</feature>
<reference evidence="6 7" key="1">
    <citation type="submission" date="2018-10" db="EMBL/GenBank/DDBJ databases">
        <title>Bacillus Keqinensis sp. nov., a moderately halophilic bacterium isolated from a saline-alkaline lake.</title>
        <authorList>
            <person name="Wang H."/>
        </authorList>
    </citation>
    <scope>NUCLEOTIDE SEQUENCE [LARGE SCALE GENOMIC DNA]</scope>
    <source>
        <strain evidence="6 7">KQ-3</strain>
    </source>
</reference>
<dbReference type="PRINTS" id="PR00819">
    <property type="entry name" value="CBXCFQXSUPER"/>
</dbReference>
<evidence type="ECO:0000256" key="3">
    <source>
        <dbReference type="ARBA" id="ARBA00022840"/>
    </source>
</evidence>
<dbReference type="GO" id="GO:0016887">
    <property type="term" value="F:ATP hydrolysis activity"/>
    <property type="evidence" value="ECO:0007669"/>
    <property type="project" value="InterPro"/>
</dbReference>
<dbReference type="InterPro" id="IPR003593">
    <property type="entry name" value="AAA+_ATPase"/>
</dbReference>